<dbReference type="PRINTS" id="PR01484">
    <property type="entry name" value="PRTACTNFAMLY"/>
</dbReference>
<dbReference type="Gene3D" id="2.40.128.130">
    <property type="entry name" value="Autotransporter beta-domain"/>
    <property type="match status" value="1"/>
</dbReference>
<dbReference type="InterPro" id="IPR003368">
    <property type="entry name" value="POMP_repeat"/>
</dbReference>
<evidence type="ECO:0000256" key="1">
    <source>
        <dbReference type="ARBA" id="ARBA00004196"/>
    </source>
</evidence>
<dbReference type="NCBIfam" id="TIGR01414">
    <property type="entry name" value="autotrans_barl"/>
    <property type="match status" value="1"/>
</dbReference>
<evidence type="ECO:0000256" key="3">
    <source>
        <dbReference type="ARBA" id="ARBA00004613"/>
    </source>
</evidence>
<evidence type="ECO:0000256" key="5">
    <source>
        <dbReference type="ARBA" id="ARBA00022729"/>
    </source>
</evidence>
<dbReference type="InterPro" id="IPR036709">
    <property type="entry name" value="Autotransporte_beta_dom_sf"/>
</dbReference>
<dbReference type="SUPFAM" id="SSF103515">
    <property type="entry name" value="Autotransporter"/>
    <property type="match status" value="1"/>
</dbReference>
<reference evidence="10" key="1">
    <citation type="journal article" date="2022" name="Front. Microbiol.">
        <title>New perspectives on an old grouping: The genomic and phenotypic variability of Oxalobacter formigenes and the implications for calcium oxalate stone prevention.</title>
        <authorList>
            <person name="Chmiel J.A."/>
            <person name="Carr C."/>
            <person name="Stuivenberg G.A."/>
            <person name="Venema R."/>
            <person name="Chanyi R.M."/>
            <person name="Al K.F."/>
            <person name="Giguere D."/>
            <person name="Say H."/>
            <person name="Akouris P.P."/>
            <person name="Dominguez Romero S.A."/>
            <person name="Kwong A."/>
            <person name="Tai V."/>
            <person name="Koval S.F."/>
            <person name="Razvi H."/>
            <person name="Bjazevic J."/>
            <person name="Burton J.P."/>
        </authorList>
    </citation>
    <scope>NUCLEOTIDE SEQUENCE</scope>
    <source>
        <strain evidence="10">OxK</strain>
    </source>
</reference>
<accession>A0A9E9LFN6</accession>
<evidence type="ECO:0000256" key="8">
    <source>
        <dbReference type="SAM" id="SignalP"/>
    </source>
</evidence>
<dbReference type="RefSeq" id="WP_269316383.1">
    <property type="nucleotide sequence ID" value="NZ_CP098251.1"/>
</dbReference>
<dbReference type="GO" id="GO:0005576">
    <property type="term" value="C:extracellular region"/>
    <property type="evidence" value="ECO:0007669"/>
    <property type="project" value="UniProtKB-SubCell"/>
</dbReference>
<dbReference type="SMART" id="SM00869">
    <property type="entry name" value="Autotransporter"/>
    <property type="match status" value="1"/>
</dbReference>
<gene>
    <name evidence="10" type="ORF">NB646_05255</name>
</gene>
<keyword evidence="7" id="KW-0998">Cell outer membrane</keyword>
<keyword evidence="4" id="KW-0964">Secreted</keyword>
<dbReference type="InterPro" id="IPR003991">
    <property type="entry name" value="Pertactin_virulence_factor"/>
</dbReference>
<keyword evidence="5 8" id="KW-0732">Signal</keyword>
<dbReference type="InterPro" id="IPR005546">
    <property type="entry name" value="Autotransporte_beta"/>
</dbReference>
<comment type="subcellular location">
    <subcellularLocation>
        <location evidence="1">Cell envelope</location>
    </subcellularLocation>
    <subcellularLocation>
        <location evidence="2">Cell outer membrane</location>
    </subcellularLocation>
    <subcellularLocation>
        <location evidence="3">Secreted</location>
    </subcellularLocation>
</comment>
<dbReference type="NCBIfam" id="TIGR01376">
    <property type="entry name" value="POMP_repeat"/>
    <property type="match status" value="1"/>
</dbReference>
<feature type="signal peptide" evidence="8">
    <location>
        <begin position="1"/>
        <end position="27"/>
    </location>
</feature>
<dbReference type="InterPro" id="IPR011050">
    <property type="entry name" value="Pectin_lyase_fold/virulence"/>
</dbReference>
<evidence type="ECO:0000256" key="7">
    <source>
        <dbReference type="ARBA" id="ARBA00023237"/>
    </source>
</evidence>
<evidence type="ECO:0000256" key="6">
    <source>
        <dbReference type="ARBA" id="ARBA00023136"/>
    </source>
</evidence>
<evidence type="ECO:0000256" key="2">
    <source>
        <dbReference type="ARBA" id="ARBA00004442"/>
    </source>
</evidence>
<sequence length="921" mass="98850">MKSFLFFRRTPLFLALASAFLCHPAWSQSYSGEVSGPIRGHDIGMVNAVLDGYVSTTKDRNEKGAVEVTAGGTLAVSGSTFSNNENGTSSVNGELVKPGAGVFYLDTGTQGEISQSSFTGNRDYYFNKEAGDKSAGAIFNDGVLAITNTSFAGNSDNFAGGAVNNYVNGTLAIAGSRFEGNGKVAGLDTRFGGAITNYGQLTDTGSVYVGNTVVTQGGALQQAVGAVGSGFAPSMSLANDVFQENSSGGHGGAIAVQHGSFRDFGSRYTGNRAAYSGGAFRIYAGATGMTNGDVFEGNTATNTGGGAVYNAGTLTDSASVYSRNTGRQGGAVYNAGKMSISGGEFRGNEAFTNGGAIRNAKTLQVTDGVFAGNTAGDAGGAVYNDDAGTVLMGGKNLFEGNAANGKDNDIHNDGVFSFGSEDVEHVATVLNGGVTGTGTMSLNEGTLTLAQDRQIHQNAFRAAAGTTTYVTLGASHLVQENGVKYFHELDDGVRDGHDKALETIGKEGFSIHTRGDMQLDKDAVLHITLNDNEPGKTYLVAYNERSAENAGDTAASLVTQGFSHEDTAWKGVNLQSANPMLEFDRVGEDNTNGYVMVSSRESNSVGIIEDMGGVSHIYYGWLSDLSDLRHRLGEVRYGAQDGVWGKVIYSRYHARGLGDGEVKAEDYSVHIGIDRLIDKGEDHSWLVGMSFKGGHADTESYRYDGSGNMDHYMLKAYGTYMDKSGGYADIVGTVGYFDTDFSGFHNERTGYMRGDFSNWGYGFSVEAGHMFSWGEEVDDRQWHNHWFFEPQIQLSWFHVDGQNYDTSNVIHVRQNDVDFLTGRLGGVLGKKFSYGGENSLDKRYVQIAGRAGLIHEFDGDQSLYMNGRRFTGHVAENVFYYGLDLDWQFGIDQKLYLQVDRAHGDGYHKDIQVRAGYRYQF</sequence>
<feature type="chain" id="PRO_5039484145" evidence="8">
    <location>
        <begin position="28"/>
        <end position="921"/>
    </location>
</feature>
<dbReference type="Pfam" id="PF03797">
    <property type="entry name" value="Autotransporter"/>
    <property type="match status" value="1"/>
</dbReference>
<proteinExistence type="predicted"/>
<protein>
    <submittedName>
        <fullName evidence="10">Autotransporter outer membrane beta-barrel domain-containing protein</fullName>
    </submittedName>
</protein>
<evidence type="ECO:0000313" key="10">
    <source>
        <dbReference type="EMBL" id="WAV92125.1"/>
    </source>
</evidence>
<dbReference type="Proteomes" id="UP001164819">
    <property type="component" value="Chromosome"/>
</dbReference>
<feature type="domain" description="Autotransporter" evidence="9">
    <location>
        <begin position="636"/>
        <end position="921"/>
    </location>
</feature>
<dbReference type="EMBL" id="CP098251">
    <property type="protein sequence ID" value="WAV92125.1"/>
    <property type="molecule type" value="Genomic_DNA"/>
</dbReference>
<organism evidence="10">
    <name type="scientific">Oxalobacter aliiformigenes</name>
    <dbReference type="NCBI Taxonomy" id="2946593"/>
    <lineage>
        <taxon>Bacteria</taxon>
        <taxon>Pseudomonadati</taxon>
        <taxon>Pseudomonadota</taxon>
        <taxon>Betaproteobacteria</taxon>
        <taxon>Burkholderiales</taxon>
        <taxon>Oxalobacteraceae</taxon>
        <taxon>Oxalobacter</taxon>
    </lineage>
</organism>
<evidence type="ECO:0000256" key="4">
    <source>
        <dbReference type="ARBA" id="ARBA00022525"/>
    </source>
</evidence>
<dbReference type="GO" id="GO:0009279">
    <property type="term" value="C:cell outer membrane"/>
    <property type="evidence" value="ECO:0007669"/>
    <property type="project" value="UniProtKB-SubCell"/>
</dbReference>
<dbReference type="SUPFAM" id="SSF51126">
    <property type="entry name" value="Pectin lyase-like"/>
    <property type="match status" value="1"/>
</dbReference>
<dbReference type="AlphaFoldDB" id="A0A9E9LFN6"/>
<evidence type="ECO:0000259" key="9">
    <source>
        <dbReference type="PROSITE" id="PS51208"/>
    </source>
</evidence>
<keyword evidence="6" id="KW-0472">Membrane</keyword>
<name>A0A9E9LFN6_9BURK</name>
<dbReference type="InterPro" id="IPR006315">
    <property type="entry name" value="OM_autotransptr_brl_dom"/>
</dbReference>
<dbReference type="PROSITE" id="PS51208">
    <property type="entry name" value="AUTOTRANSPORTER"/>
    <property type="match status" value="1"/>
</dbReference>